<comment type="caution">
    <text evidence="1">The sequence shown here is derived from an EMBL/GenBank/DDBJ whole genome shotgun (WGS) entry which is preliminary data.</text>
</comment>
<gene>
    <name evidence="1" type="ORF">DCAF_LOCUS18034</name>
</gene>
<sequence length="73" mass="8208">MIEGMKSSQYVKVGNLGLISYWIGTKEEDFFWKANNSGVVMSLLNGLLYSELGTSRKSCWNNILNREGDDEVA</sequence>
<dbReference type="EMBL" id="CAWUPB010001166">
    <property type="protein sequence ID" value="CAK7344980.1"/>
    <property type="molecule type" value="Genomic_DNA"/>
</dbReference>
<proteinExistence type="predicted"/>
<keyword evidence="2" id="KW-1185">Reference proteome</keyword>
<feature type="non-terminal residue" evidence="1">
    <location>
        <position position="73"/>
    </location>
</feature>
<dbReference type="Proteomes" id="UP001314170">
    <property type="component" value="Unassembled WGS sequence"/>
</dbReference>
<dbReference type="AlphaFoldDB" id="A0AAV1S4D3"/>
<evidence type="ECO:0000313" key="1">
    <source>
        <dbReference type="EMBL" id="CAK7344980.1"/>
    </source>
</evidence>
<organism evidence="1 2">
    <name type="scientific">Dovyalis caffra</name>
    <dbReference type="NCBI Taxonomy" id="77055"/>
    <lineage>
        <taxon>Eukaryota</taxon>
        <taxon>Viridiplantae</taxon>
        <taxon>Streptophyta</taxon>
        <taxon>Embryophyta</taxon>
        <taxon>Tracheophyta</taxon>
        <taxon>Spermatophyta</taxon>
        <taxon>Magnoliopsida</taxon>
        <taxon>eudicotyledons</taxon>
        <taxon>Gunneridae</taxon>
        <taxon>Pentapetalae</taxon>
        <taxon>rosids</taxon>
        <taxon>fabids</taxon>
        <taxon>Malpighiales</taxon>
        <taxon>Salicaceae</taxon>
        <taxon>Flacourtieae</taxon>
        <taxon>Dovyalis</taxon>
    </lineage>
</organism>
<accession>A0AAV1S4D3</accession>
<protein>
    <submittedName>
        <fullName evidence="1">Uncharacterized protein</fullName>
    </submittedName>
</protein>
<reference evidence="1 2" key="1">
    <citation type="submission" date="2024-01" db="EMBL/GenBank/DDBJ databases">
        <authorList>
            <person name="Waweru B."/>
        </authorList>
    </citation>
    <scope>NUCLEOTIDE SEQUENCE [LARGE SCALE GENOMIC DNA]</scope>
</reference>
<evidence type="ECO:0000313" key="2">
    <source>
        <dbReference type="Proteomes" id="UP001314170"/>
    </source>
</evidence>
<name>A0AAV1S4D3_9ROSI</name>